<dbReference type="PANTHER" id="PTHR12598:SF0">
    <property type="entry name" value="COPPER HOMEOSTASIS PROTEIN CUTC HOMOLOG"/>
    <property type="match status" value="1"/>
</dbReference>
<accession>A0ABQ2N564</accession>
<dbReference type="Proteomes" id="UP000638043">
    <property type="component" value="Unassembled WGS sequence"/>
</dbReference>
<keyword evidence="4" id="KW-1185">Reference proteome</keyword>
<dbReference type="Pfam" id="PF03932">
    <property type="entry name" value="CutC"/>
    <property type="match status" value="1"/>
</dbReference>
<sequence length="104" mass="10222">MLAGLGVDRVLTSAGAACAADAPGELAALVQHARGRVQVMAGGGITSDNVAAVLAAGVDAVHASAKRTVGTEAFALGSAGPSPHETTDVEHVRRIAEIARRGAA</sequence>
<reference evidence="4" key="1">
    <citation type="journal article" date="2019" name="Int. J. Syst. Evol. Microbiol.">
        <title>The Global Catalogue of Microorganisms (GCM) 10K type strain sequencing project: providing services to taxonomists for standard genome sequencing and annotation.</title>
        <authorList>
            <consortium name="The Broad Institute Genomics Platform"/>
            <consortium name="The Broad Institute Genome Sequencing Center for Infectious Disease"/>
            <person name="Wu L."/>
            <person name="Ma J."/>
        </authorList>
    </citation>
    <scope>NUCLEOTIDE SEQUENCE [LARGE SCALE GENOMIC DNA]</scope>
    <source>
        <strain evidence="4">CGMCC 4.7181</strain>
    </source>
</reference>
<comment type="similarity">
    <text evidence="1">Belongs to the CutC family.</text>
</comment>
<evidence type="ECO:0000313" key="3">
    <source>
        <dbReference type="EMBL" id="GGO67107.1"/>
    </source>
</evidence>
<dbReference type="Gene3D" id="3.20.20.380">
    <property type="entry name" value="Copper homeostasis (CutC) domain"/>
    <property type="match status" value="1"/>
</dbReference>
<name>A0ABQ2N564_9MICO</name>
<dbReference type="InterPro" id="IPR005627">
    <property type="entry name" value="CutC-like"/>
</dbReference>
<protein>
    <recommendedName>
        <fullName evidence="2">Copper homeostasis protein cutC homolog</fullName>
    </recommendedName>
</protein>
<gene>
    <name evidence="3" type="ORF">GCM10010910_28130</name>
</gene>
<dbReference type="InterPro" id="IPR036822">
    <property type="entry name" value="CutC-like_dom_sf"/>
</dbReference>
<proteinExistence type="inferred from homology"/>
<comment type="caution">
    <text evidence="3">The sequence shown here is derived from an EMBL/GenBank/DDBJ whole genome shotgun (WGS) entry which is preliminary data.</text>
</comment>
<organism evidence="3 4">
    <name type="scientific">Microbacterium nanhaiense</name>
    <dbReference type="NCBI Taxonomy" id="1301026"/>
    <lineage>
        <taxon>Bacteria</taxon>
        <taxon>Bacillati</taxon>
        <taxon>Actinomycetota</taxon>
        <taxon>Actinomycetes</taxon>
        <taxon>Micrococcales</taxon>
        <taxon>Microbacteriaceae</taxon>
        <taxon>Microbacterium</taxon>
    </lineage>
</organism>
<evidence type="ECO:0000313" key="4">
    <source>
        <dbReference type="Proteomes" id="UP000638043"/>
    </source>
</evidence>
<evidence type="ECO:0000256" key="2">
    <source>
        <dbReference type="ARBA" id="ARBA00019014"/>
    </source>
</evidence>
<dbReference type="EMBL" id="BMMQ01000012">
    <property type="protein sequence ID" value="GGO67107.1"/>
    <property type="molecule type" value="Genomic_DNA"/>
</dbReference>
<dbReference type="SUPFAM" id="SSF110395">
    <property type="entry name" value="CutC-like"/>
    <property type="match status" value="1"/>
</dbReference>
<dbReference type="PANTHER" id="PTHR12598">
    <property type="entry name" value="COPPER HOMEOSTASIS PROTEIN CUTC"/>
    <property type="match status" value="1"/>
</dbReference>
<evidence type="ECO:0000256" key="1">
    <source>
        <dbReference type="ARBA" id="ARBA00007768"/>
    </source>
</evidence>